<evidence type="ECO:0000313" key="14">
    <source>
        <dbReference type="Proteomes" id="UP000308917"/>
    </source>
</evidence>
<keyword evidence="6 11" id="KW-0812">Transmembrane</keyword>
<evidence type="ECO:0000256" key="1">
    <source>
        <dbReference type="ARBA" id="ARBA00004377"/>
    </source>
</evidence>
<keyword evidence="4" id="KW-0488">Methylation</keyword>
<dbReference type="Pfam" id="PF12019">
    <property type="entry name" value="GspH"/>
    <property type="match status" value="1"/>
</dbReference>
<gene>
    <name evidence="13" type="ORF">E9531_01480</name>
</gene>
<keyword evidence="14" id="KW-1185">Reference proteome</keyword>
<evidence type="ECO:0000256" key="5">
    <source>
        <dbReference type="ARBA" id="ARBA00022519"/>
    </source>
</evidence>
<dbReference type="InterPro" id="IPR022346">
    <property type="entry name" value="T2SS_GspH"/>
</dbReference>
<evidence type="ECO:0000256" key="9">
    <source>
        <dbReference type="ARBA" id="ARBA00025772"/>
    </source>
</evidence>
<evidence type="ECO:0000256" key="8">
    <source>
        <dbReference type="ARBA" id="ARBA00023136"/>
    </source>
</evidence>
<evidence type="ECO:0000256" key="3">
    <source>
        <dbReference type="ARBA" id="ARBA00022475"/>
    </source>
</evidence>
<comment type="caution">
    <text evidence="13">The sequence shown here is derived from an EMBL/GenBank/DDBJ whole genome shotgun (WGS) entry which is preliminary data.</text>
</comment>
<keyword evidence="3" id="KW-1003">Cell membrane</keyword>
<dbReference type="OrthoDB" id="9180128at2"/>
<keyword evidence="8 11" id="KW-0472">Membrane</keyword>
<organism evidence="13 14">
    <name type="scientific">Lampropedia puyangensis</name>
    <dbReference type="NCBI Taxonomy" id="1330072"/>
    <lineage>
        <taxon>Bacteria</taxon>
        <taxon>Pseudomonadati</taxon>
        <taxon>Pseudomonadota</taxon>
        <taxon>Betaproteobacteria</taxon>
        <taxon>Burkholderiales</taxon>
        <taxon>Comamonadaceae</taxon>
        <taxon>Lampropedia</taxon>
    </lineage>
</organism>
<dbReference type="NCBIfam" id="TIGR02532">
    <property type="entry name" value="IV_pilin_GFxxxE"/>
    <property type="match status" value="1"/>
</dbReference>
<comment type="subcellular location">
    <subcellularLocation>
        <location evidence="1">Cell inner membrane</location>
        <topology evidence="1">Single-pass membrane protein</topology>
    </subcellularLocation>
</comment>
<protein>
    <recommendedName>
        <fullName evidence="2">Type II secretion system protein H</fullName>
    </recommendedName>
    <alternativeName>
        <fullName evidence="10">General secretion pathway protein H</fullName>
    </alternativeName>
</protein>
<accession>A0A4S8FD24</accession>
<evidence type="ECO:0000259" key="12">
    <source>
        <dbReference type="Pfam" id="PF12019"/>
    </source>
</evidence>
<dbReference type="GO" id="GO:0015627">
    <property type="term" value="C:type II protein secretion system complex"/>
    <property type="evidence" value="ECO:0007669"/>
    <property type="project" value="InterPro"/>
</dbReference>
<dbReference type="Pfam" id="PF07963">
    <property type="entry name" value="N_methyl"/>
    <property type="match status" value="1"/>
</dbReference>
<evidence type="ECO:0000256" key="2">
    <source>
        <dbReference type="ARBA" id="ARBA00021549"/>
    </source>
</evidence>
<dbReference type="InterPro" id="IPR045584">
    <property type="entry name" value="Pilin-like"/>
</dbReference>
<evidence type="ECO:0000256" key="10">
    <source>
        <dbReference type="ARBA" id="ARBA00030775"/>
    </source>
</evidence>
<sequence>MHVLSICKARRTPPPHSKGFTLLEAMVVVALLALLSTIAVPSFQTMIANNRVSSSASELQVLLLFARSEAVYKRTATSVEIASSTWNVKSGSNLLRTTNVSDAVSVSVSPNEDIGFAVSGNASNDFSIAVSNSGASRTECIRISKAGLVQQQRKAAGQAC</sequence>
<dbReference type="SUPFAM" id="SSF54523">
    <property type="entry name" value="Pili subunits"/>
    <property type="match status" value="1"/>
</dbReference>
<evidence type="ECO:0000256" key="11">
    <source>
        <dbReference type="SAM" id="Phobius"/>
    </source>
</evidence>
<dbReference type="Gene3D" id="3.30.700.10">
    <property type="entry name" value="Glycoprotein, Type 4 Pilin"/>
    <property type="match status" value="1"/>
</dbReference>
<proteinExistence type="inferred from homology"/>
<keyword evidence="7 11" id="KW-1133">Transmembrane helix</keyword>
<dbReference type="RefSeq" id="WP_136571959.1">
    <property type="nucleotide sequence ID" value="NZ_STFG01000001.1"/>
</dbReference>
<dbReference type="GO" id="GO:0015628">
    <property type="term" value="P:protein secretion by the type II secretion system"/>
    <property type="evidence" value="ECO:0007669"/>
    <property type="project" value="InterPro"/>
</dbReference>
<keyword evidence="5" id="KW-0997">Cell inner membrane</keyword>
<dbReference type="EMBL" id="STFG01000001">
    <property type="protein sequence ID" value="THU05247.1"/>
    <property type="molecule type" value="Genomic_DNA"/>
</dbReference>
<evidence type="ECO:0000256" key="6">
    <source>
        <dbReference type="ARBA" id="ARBA00022692"/>
    </source>
</evidence>
<comment type="similarity">
    <text evidence="9">Belongs to the GSP H family.</text>
</comment>
<name>A0A4S8FD24_9BURK</name>
<feature type="domain" description="General secretion pathway GspH" evidence="12">
    <location>
        <begin position="56"/>
        <end position="147"/>
    </location>
</feature>
<reference evidence="13 14" key="1">
    <citation type="journal article" date="2015" name="Antonie Van Leeuwenhoek">
        <title>Lampropedia puyangensis sp. nov., isolated from symptomatic bark of Populus ? euramericana canker and emended description of Lampropedia hyalina (Ehrenberg 1832) Lee et al. 2004.</title>
        <authorList>
            <person name="Li Y."/>
            <person name="Wang T."/>
            <person name="Piao C.G."/>
            <person name="Wang L.F."/>
            <person name="Tian G.Z."/>
            <person name="Zhu T.H."/>
            <person name="Guo M.W."/>
        </authorList>
    </citation>
    <scope>NUCLEOTIDE SEQUENCE [LARGE SCALE GENOMIC DNA]</scope>
    <source>
        <strain evidence="13 14">2-bin</strain>
    </source>
</reference>
<evidence type="ECO:0000256" key="7">
    <source>
        <dbReference type="ARBA" id="ARBA00022989"/>
    </source>
</evidence>
<dbReference type="PROSITE" id="PS00409">
    <property type="entry name" value="PROKAR_NTER_METHYL"/>
    <property type="match status" value="1"/>
</dbReference>
<feature type="transmembrane region" description="Helical" evidence="11">
    <location>
        <begin position="21"/>
        <end position="43"/>
    </location>
</feature>
<dbReference type="AlphaFoldDB" id="A0A4S8FD24"/>
<dbReference type="Proteomes" id="UP000308917">
    <property type="component" value="Unassembled WGS sequence"/>
</dbReference>
<evidence type="ECO:0000256" key="4">
    <source>
        <dbReference type="ARBA" id="ARBA00022481"/>
    </source>
</evidence>
<dbReference type="GO" id="GO:0005886">
    <property type="term" value="C:plasma membrane"/>
    <property type="evidence" value="ECO:0007669"/>
    <property type="project" value="UniProtKB-SubCell"/>
</dbReference>
<evidence type="ECO:0000313" key="13">
    <source>
        <dbReference type="EMBL" id="THU05247.1"/>
    </source>
</evidence>
<dbReference type="InterPro" id="IPR012902">
    <property type="entry name" value="N_methyl_site"/>
</dbReference>